<name>A0A9X0D8K4_9CNID</name>
<dbReference type="GO" id="GO:0003677">
    <property type="term" value="F:DNA binding"/>
    <property type="evidence" value="ECO:0007669"/>
    <property type="project" value="TreeGrafter"/>
</dbReference>
<accession>A0A9X0D8K4</accession>
<evidence type="ECO:0000256" key="5">
    <source>
        <dbReference type="ARBA" id="ARBA00022776"/>
    </source>
</evidence>
<dbReference type="AlphaFoldDB" id="A0A9X0D8K4"/>
<reference evidence="9" key="1">
    <citation type="submission" date="2023-01" db="EMBL/GenBank/DDBJ databases">
        <title>Genome assembly of the deep-sea coral Lophelia pertusa.</title>
        <authorList>
            <person name="Herrera S."/>
            <person name="Cordes E."/>
        </authorList>
    </citation>
    <scope>NUCLEOTIDE SEQUENCE</scope>
    <source>
        <strain evidence="9">USNM1676648</strain>
        <tissue evidence="9">Polyp</tissue>
    </source>
</reference>
<dbReference type="Gene3D" id="3.40.50.300">
    <property type="entry name" value="P-loop containing nucleotide triphosphate hydrolases"/>
    <property type="match status" value="1"/>
</dbReference>
<evidence type="ECO:0000256" key="3">
    <source>
        <dbReference type="ARBA" id="ARBA00022454"/>
    </source>
</evidence>
<keyword evidence="7" id="KW-0131">Cell cycle</keyword>
<evidence type="ECO:0000256" key="6">
    <source>
        <dbReference type="ARBA" id="ARBA00023242"/>
    </source>
</evidence>
<dbReference type="GO" id="GO:0008278">
    <property type="term" value="C:cohesin complex"/>
    <property type="evidence" value="ECO:0007669"/>
    <property type="project" value="InterPro"/>
</dbReference>
<evidence type="ECO:0000256" key="7">
    <source>
        <dbReference type="ARBA" id="ARBA00023306"/>
    </source>
</evidence>
<organism evidence="9 10">
    <name type="scientific">Desmophyllum pertusum</name>
    <dbReference type="NCBI Taxonomy" id="174260"/>
    <lineage>
        <taxon>Eukaryota</taxon>
        <taxon>Metazoa</taxon>
        <taxon>Cnidaria</taxon>
        <taxon>Anthozoa</taxon>
        <taxon>Hexacorallia</taxon>
        <taxon>Scleractinia</taxon>
        <taxon>Caryophylliina</taxon>
        <taxon>Caryophylliidae</taxon>
        <taxon>Desmophyllum</taxon>
    </lineage>
</organism>
<dbReference type="PANTHER" id="PTHR18937">
    <property type="entry name" value="STRUCTURAL MAINTENANCE OF CHROMOSOMES SMC FAMILY MEMBER"/>
    <property type="match status" value="1"/>
</dbReference>
<keyword evidence="10" id="KW-1185">Reference proteome</keyword>
<evidence type="ECO:0000313" key="10">
    <source>
        <dbReference type="Proteomes" id="UP001163046"/>
    </source>
</evidence>
<evidence type="ECO:0000313" key="9">
    <source>
        <dbReference type="EMBL" id="KAJ7391317.1"/>
    </source>
</evidence>
<dbReference type="Pfam" id="PF02463">
    <property type="entry name" value="SMC_N"/>
    <property type="match status" value="1"/>
</dbReference>
<feature type="domain" description="RecF/RecN/SMC N-terminal" evidence="8">
    <location>
        <begin position="3"/>
        <end position="127"/>
    </location>
</feature>
<keyword evidence="6" id="KW-0539">Nucleus</keyword>
<protein>
    <submittedName>
        <fullName evidence="9">Structural maintenance of chromosomes protein 1B</fullName>
    </submittedName>
</protein>
<dbReference type="SUPFAM" id="SSF52540">
    <property type="entry name" value="P-loop containing nucleoside triphosphate hydrolases"/>
    <property type="match status" value="1"/>
</dbReference>
<dbReference type="EMBL" id="MU825407">
    <property type="protein sequence ID" value="KAJ7391317.1"/>
    <property type="molecule type" value="Genomic_DNA"/>
</dbReference>
<dbReference type="GO" id="GO:0005524">
    <property type="term" value="F:ATP binding"/>
    <property type="evidence" value="ECO:0007669"/>
    <property type="project" value="InterPro"/>
</dbReference>
<sequence length="159" mass="17688">MGYLQRLELENFKSYKGKHTIGPFMRFTAVIGPNGCGKSNLMDAISFVFGERTQSLRVRTVKDLIHGAPIGKPVASTGMVTAVYAEEDGTEIKFTRKIVGSGTEYRIDNKIVTPQQYTSKLESLGILVKAKNFLVFQGTVESIAMKTPKERTQMFEKIS</sequence>
<dbReference type="InterPro" id="IPR003395">
    <property type="entry name" value="RecF/RecN/SMC_N"/>
</dbReference>
<dbReference type="OrthoDB" id="413649at2759"/>
<dbReference type="Proteomes" id="UP001163046">
    <property type="component" value="Unassembled WGS sequence"/>
</dbReference>
<feature type="non-terminal residue" evidence="9">
    <location>
        <position position="159"/>
    </location>
</feature>
<dbReference type="InterPro" id="IPR028468">
    <property type="entry name" value="Smc1_ABC"/>
</dbReference>
<dbReference type="GO" id="GO:0016887">
    <property type="term" value="F:ATP hydrolysis activity"/>
    <property type="evidence" value="ECO:0007669"/>
    <property type="project" value="InterPro"/>
</dbReference>
<comment type="subcellular location">
    <subcellularLocation>
        <location evidence="2">Chromosome</location>
    </subcellularLocation>
    <subcellularLocation>
        <location evidence="1">Nucleus</location>
    </subcellularLocation>
</comment>
<evidence type="ECO:0000256" key="2">
    <source>
        <dbReference type="ARBA" id="ARBA00004286"/>
    </source>
</evidence>
<proteinExistence type="predicted"/>
<keyword evidence="4" id="KW-0132">Cell division</keyword>
<keyword evidence="5" id="KW-0498">Mitosis</keyword>
<dbReference type="PANTHER" id="PTHR18937:SF12">
    <property type="entry name" value="STRUCTURAL MAINTENANCE OF CHROMOSOMES PROTEIN"/>
    <property type="match status" value="1"/>
</dbReference>
<dbReference type="CDD" id="cd03275">
    <property type="entry name" value="ABC_SMC1_euk"/>
    <property type="match status" value="1"/>
</dbReference>
<dbReference type="InterPro" id="IPR027417">
    <property type="entry name" value="P-loop_NTPase"/>
</dbReference>
<evidence type="ECO:0000259" key="8">
    <source>
        <dbReference type="Pfam" id="PF02463"/>
    </source>
</evidence>
<keyword evidence="3" id="KW-0158">Chromosome</keyword>
<gene>
    <name evidence="9" type="primary">SMC1B_1</name>
    <name evidence="9" type="ORF">OS493_019450</name>
</gene>
<evidence type="ECO:0000256" key="4">
    <source>
        <dbReference type="ARBA" id="ARBA00022618"/>
    </source>
</evidence>
<dbReference type="GO" id="GO:0005634">
    <property type="term" value="C:nucleus"/>
    <property type="evidence" value="ECO:0007669"/>
    <property type="project" value="UniProtKB-SubCell"/>
</dbReference>
<evidence type="ECO:0000256" key="1">
    <source>
        <dbReference type="ARBA" id="ARBA00004123"/>
    </source>
</evidence>
<dbReference type="GO" id="GO:0051301">
    <property type="term" value="P:cell division"/>
    <property type="evidence" value="ECO:0007669"/>
    <property type="project" value="UniProtKB-KW"/>
</dbReference>
<dbReference type="GO" id="GO:0007062">
    <property type="term" value="P:sister chromatid cohesion"/>
    <property type="evidence" value="ECO:0007669"/>
    <property type="project" value="InterPro"/>
</dbReference>
<comment type="caution">
    <text evidence="9">The sequence shown here is derived from an EMBL/GenBank/DDBJ whole genome shotgun (WGS) entry which is preliminary data.</text>
</comment>